<evidence type="ECO:0000313" key="4">
    <source>
        <dbReference type="Proteomes" id="UP001497623"/>
    </source>
</evidence>
<dbReference type="PANTHER" id="PTHR23270">
    <property type="entry name" value="PROGRAMMED CELL DEATH PROTEIN 11 PRE-RRNA PROCESSING PROTEIN RRP5"/>
    <property type="match status" value="1"/>
</dbReference>
<name>A0AAV2QZN9_MEGNR</name>
<feature type="domain" description="S1 motif" evidence="2">
    <location>
        <begin position="744"/>
        <end position="808"/>
    </location>
</feature>
<feature type="compositionally biased region" description="Acidic residues" evidence="1">
    <location>
        <begin position="1035"/>
        <end position="1052"/>
    </location>
</feature>
<dbReference type="PANTHER" id="PTHR23270:SF10">
    <property type="entry name" value="PROTEIN RRP5 HOMOLOG"/>
    <property type="match status" value="1"/>
</dbReference>
<sequence>MGVVPLTLICKAYTDMLRKVTESEEDAEDDVSTLQELFKVGQYLVTRVSSCESINGRVKVILSLQPEDVNFGLSVEHLEEGVSVLSCAVTSMEDNGYVVDAGLKNVRAAFIPKSAAKNAGIVGVGSIVRCVVTSIGSSEAGAAVRLSLNADAKLMASIHVDVSDTTNLATLAPGTLIATNIEQVLTQGLTVILGSFEGVVGPHDLVNVWDQLIQYKAGQAVHARVLYVTPIAKVVHLTLAAGVCSNKLNKDPLHGYEIGQKIDDAEVYFASRAGVCFKLGEKCRGFCSGNNLTDKKSAPKTVKSDFPLGSMHKCRIIQYDYMEKFFIVSLQKSVLDQQALNYHDVKVGSKLRATIKGYDEQGAQVAISKTVNAVIPRLHLTDTRMKHPERKYPVGETVTGRVLKVFPEKRQLHLTLKTHLVESEEIIVDRFSEEFSGKITEGMISKVNRSGLLISMYQNVRGFVPKRMASTEPVDDLSSLFHAGSVVKCRVMEVNEQEEKMVLSMVIDGLKPFGKHKEKKSMEKKYAHVRDKVNCEVSSKTPEGILVTVEGKQQDIKFIIPIQHLSDVEANCQMTYDLLKIGDKIENCVVFRKDATTATLTLKPSIVQWLNTTSTEILESDDYKEDTIYPCVVSEVRQYGALVSIPAGKYGKRLLVHNSKLTDQYVSNGFDVGLMTGQSFTVLAKGKDDKEREVLSSTLKDTVKNIVESSLQLLSNNLRDLDIMKEGASTRSGVLHKLSKLNVGQKVSCTVIGVMAQTVVVQVGKKSKGIIGITNTVDDTDNFTEGQVLQAKVLHIDFSNQLVIISPKSNVVEKLICSDSTKINVGQTVKCEVLLARKDFIMVMLLSKHSGLVAHLPARRHLNDLMGRHSLFTVGQEYKMVVKYMEGSRVLGVLKQHNKSSEYSISNERPCITFNAVTDQVEDAENYKELDTTQVISKMQRIRFDSQCSNISLEDTVEKVVEEEKVRKAREASKLAQLEKDHIPQYDTEARKQAKKVLQKENKRKRQEEKQRLYEEKHKKEFLSVKKGEDSGVASDDDNEKDDEDTDDEEDESPAKRPCLETGTGFVWEVPQESYEDPSSSDSEDESKGKQKKTKKKSKLERAEQAKAEERRLVEEEQKRLDASRLPQSALDFEELLQKTPNSSEIWIQFISFHLE</sequence>
<dbReference type="PROSITE" id="PS50126">
    <property type="entry name" value="S1"/>
    <property type="match status" value="6"/>
</dbReference>
<protein>
    <recommendedName>
        <fullName evidence="2">S1 motif domain-containing protein</fullName>
    </recommendedName>
</protein>
<dbReference type="EMBL" id="CAXKWB010012748">
    <property type="protein sequence ID" value="CAL4105349.1"/>
    <property type="molecule type" value="Genomic_DNA"/>
</dbReference>
<evidence type="ECO:0000313" key="3">
    <source>
        <dbReference type="EMBL" id="CAL4105349.1"/>
    </source>
</evidence>
<dbReference type="SMART" id="SM00316">
    <property type="entry name" value="S1"/>
    <property type="match status" value="8"/>
</dbReference>
<keyword evidence="4" id="KW-1185">Reference proteome</keyword>
<feature type="domain" description="S1 motif" evidence="2">
    <location>
        <begin position="348"/>
        <end position="417"/>
    </location>
</feature>
<proteinExistence type="predicted"/>
<dbReference type="AlphaFoldDB" id="A0AAV2QZN9"/>
<organism evidence="3 4">
    <name type="scientific">Meganyctiphanes norvegica</name>
    <name type="common">Northern krill</name>
    <name type="synonym">Thysanopoda norvegica</name>
    <dbReference type="NCBI Taxonomy" id="48144"/>
    <lineage>
        <taxon>Eukaryota</taxon>
        <taxon>Metazoa</taxon>
        <taxon>Ecdysozoa</taxon>
        <taxon>Arthropoda</taxon>
        <taxon>Crustacea</taxon>
        <taxon>Multicrustacea</taxon>
        <taxon>Malacostraca</taxon>
        <taxon>Eumalacostraca</taxon>
        <taxon>Eucarida</taxon>
        <taxon>Euphausiacea</taxon>
        <taxon>Euphausiidae</taxon>
        <taxon>Meganyctiphanes</taxon>
    </lineage>
</organism>
<feature type="compositionally biased region" description="Basic and acidic residues" evidence="1">
    <location>
        <begin position="983"/>
        <end position="1030"/>
    </location>
</feature>
<dbReference type="GO" id="GO:0003723">
    <property type="term" value="F:RNA binding"/>
    <property type="evidence" value="ECO:0007669"/>
    <property type="project" value="TreeGrafter"/>
</dbReference>
<gene>
    <name evidence="3" type="ORF">MNOR_LOCUS18074</name>
</gene>
<comment type="caution">
    <text evidence="3">The sequence shown here is derived from an EMBL/GenBank/DDBJ whole genome shotgun (WGS) entry which is preliminary data.</text>
</comment>
<dbReference type="Proteomes" id="UP001497623">
    <property type="component" value="Unassembled WGS sequence"/>
</dbReference>
<feature type="domain" description="S1 motif" evidence="2">
    <location>
        <begin position="259"/>
        <end position="331"/>
    </location>
</feature>
<feature type="non-terminal residue" evidence="3">
    <location>
        <position position="1156"/>
    </location>
</feature>
<dbReference type="SUPFAM" id="SSF50249">
    <property type="entry name" value="Nucleic acid-binding proteins"/>
    <property type="match status" value="3"/>
</dbReference>
<evidence type="ECO:0000259" key="2">
    <source>
        <dbReference type="PROSITE" id="PS50126"/>
    </source>
</evidence>
<dbReference type="InterPro" id="IPR003029">
    <property type="entry name" value="S1_domain"/>
</dbReference>
<reference evidence="3 4" key="1">
    <citation type="submission" date="2024-05" db="EMBL/GenBank/DDBJ databases">
        <authorList>
            <person name="Wallberg A."/>
        </authorList>
    </citation>
    <scope>NUCLEOTIDE SEQUENCE [LARGE SCALE GENOMIC DNA]</scope>
</reference>
<feature type="domain" description="S1 motif" evidence="2">
    <location>
        <begin position="174"/>
        <end position="240"/>
    </location>
</feature>
<evidence type="ECO:0000256" key="1">
    <source>
        <dbReference type="SAM" id="MobiDB-lite"/>
    </source>
</evidence>
<dbReference type="InterPro" id="IPR057302">
    <property type="entry name" value="Rrp5_S1"/>
</dbReference>
<feature type="compositionally biased region" description="Basic residues" evidence="1">
    <location>
        <begin position="1090"/>
        <end position="1099"/>
    </location>
</feature>
<dbReference type="Pfam" id="PF00575">
    <property type="entry name" value="S1"/>
    <property type="match status" value="1"/>
</dbReference>
<dbReference type="InterPro" id="IPR012340">
    <property type="entry name" value="NA-bd_OB-fold"/>
</dbReference>
<dbReference type="InterPro" id="IPR045209">
    <property type="entry name" value="Rrp5"/>
</dbReference>
<dbReference type="Pfam" id="PF23459">
    <property type="entry name" value="S1_RRP5"/>
    <property type="match status" value="1"/>
</dbReference>
<accession>A0AAV2QZN9</accession>
<dbReference type="GO" id="GO:0006364">
    <property type="term" value="P:rRNA processing"/>
    <property type="evidence" value="ECO:0007669"/>
    <property type="project" value="InterPro"/>
</dbReference>
<dbReference type="FunFam" id="2.40.50.140:FF:000103">
    <property type="entry name" value="protein RRP5 homolog"/>
    <property type="match status" value="2"/>
</dbReference>
<feature type="compositionally biased region" description="Basic and acidic residues" evidence="1">
    <location>
        <begin position="1100"/>
        <end position="1123"/>
    </location>
</feature>
<feature type="domain" description="S1 motif" evidence="2">
    <location>
        <begin position="437"/>
        <end position="506"/>
    </location>
</feature>
<dbReference type="Gene3D" id="2.40.50.140">
    <property type="entry name" value="Nucleic acid-binding proteins"/>
    <property type="match status" value="5"/>
</dbReference>
<feature type="domain" description="S1 motif" evidence="2">
    <location>
        <begin position="626"/>
        <end position="700"/>
    </location>
</feature>
<feature type="region of interest" description="Disordered" evidence="1">
    <location>
        <begin position="983"/>
        <end position="1123"/>
    </location>
</feature>
<dbReference type="GO" id="GO:0032040">
    <property type="term" value="C:small-subunit processome"/>
    <property type="evidence" value="ECO:0007669"/>
    <property type="project" value="TreeGrafter"/>
</dbReference>